<dbReference type="EMBL" id="JAVLET010000012">
    <property type="protein sequence ID" value="KAL0466482.1"/>
    <property type="molecule type" value="Genomic_DNA"/>
</dbReference>
<feature type="region of interest" description="Disordered" evidence="1">
    <location>
        <begin position="67"/>
        <end position="145"/>
    </location>
</feature>
<gene>
    <name evidence="2" type="ORF">QR685DRAFT_547579</name>
</gene>
<evidence type="ECO:0000313" key="3">
    <source>
        <dbReference type="Proteomes" id="UP001451303"/>
    </source>
</evidence>
<evidence type="ECO:0000256" key="1">
    <source>
        <dbReference type="SAM" id="MobiDB-lite"/>
    </source>
</evidence>
<proteinExistence type="predicted"/>
<keyword evidence="3" id="KW-1185">Reference proteome</keyword>
<sequence length="200" mass="23404">MTAHISTPSISQKLTHTFTYVPGNQAGYRKPTVEDFDEKEEGVRVEIRTDASTSGKYDLSERGDYFAYEFDMSTRGSDTTGRDSEQDESEEEEKDRKDEKRRVMKEQAEEFLRAAPEGTSARGGEEFEDSEDGSEEEESDDDMDQWEAKTKMAKEVKRRHEEELIKYWLAKLIKEDWEYAEEGIEDMIRIERREAELIIR</sequence>
<feature type="compositionally biased region" description="Acidic residues" evidence="1">
    <location>
        <begin position="126"/>
        <end position="145"/>
    </location>
</feature>
<evidence type="ECO:0000313" key="2">
    <source>
        <dbReference type="EMBL" id="KAL0466482.1"/>
    </source>
</evidence>
<protein>
    <submittedName>
        <fullName evidence="2">Uncharacterized protein</fullName>
    </submittedName>
</protein>
<feature type="compositionally biased region" description="Basic and acidic residues" evidence="1">
    <location>
        <begin position="94"/>
        <end position="112"/>
    </location>
</feature>
<name>A0ABR3D2G6_NEUIN</name>
<feature type="region of interest" description="Disordered" evidence="1">
    <location>
        <begin position="22"/>
        <end position="42"/>
    </location>
</feature>
<comment type="caution">
    <text evidence="2">The sequence shown here is derived from an EMBL/GenBank/DDBJ whole genome shotgun (WGS) entry which is preliminary data.</text>
</comment>
<dbReference type="Proteomes" id="UP001451303">
    <property type="component" value="Unassembled WGS sequence"/>
</dbReference>
<reference evidence="2 3" key="1">
    <citation type="submission" date="2023-09" db="EMBL/GenBank/DDBJ databases">
        <title>Multi-omics analysis of a traditional fermented food reveals byproduct-associated fungal strains for waste-to-food upcycling.</title>
        <authorList>
            <consortium name="Lawrence Berkeley National Laboratory"/>
            <person name="Rekdal V.M."/>
            <person name="Villalobos-Escobedo J.M."/>
            <person name="Rodriguez-Valeron N."/>
            <person name="Garcia M.O."/>
            <person name="Vasquez D.P."/>
            <person name="Damayanti I."/>
            <person name="Sorensen P.M."/>
            <person name="Baidoo E.E."/>
            <person name="De Carvalho A.C."/>
            <person name="Riley R."/>
            <person name="Lipzen A."/>
            <person name="He G."/>
            <person name="Yan M."/>
            <person name="Haridas S."/>
            <person name="Daum C."/>
            <person name="Yoshinaga Y."/>
            <person name="Ng V."/>
            <person name="Grigoriev I.V."/>
            <person name="Munk R."/>
            <person name="Nuraida L."/>
            <person name="Wijaya C.H."/>
            <person name="Morales P.-C."/>
            <person name="Keasling J.D."/>
        </authorList>
    </citation>
    <scope>NUCLEOTIDE SEQUENCE [LARGE SCALE GENOMIC DNA]</scope>
    <source>
        <strain evidence="2 3">FGSC 2613</strain>
    </source>
</reference>
<accession>A0ABR3D2G6</accession>
<organism evidence="2 3">
    <name type="scientific">Neurospora intermedia</name>
    <dbReference type="NCBI Taxonomy" id="5142"/>
    <lineage>
        <taxon>Eukaryota</taxon>
        <taxon>Fungi</taxon>
        <taxon>Dikarya</taxon>
        <taxon>Ascomycota</taxon>
        <taxon>Pezizomycotina</taxon>
        <taxon>Sordariomycetes</taxon>
        <taxon>Sordariomycetidae</taxon>
        <taxon>Sordariales</taxon>
        <taxon>Sordariaceae</taxon>
        <taxon>Neurospora</taxon>
    </lineage>
</organism>